<evidence type="ECO:0000256" key="2">
    <source>
        <dbReference type="ARBA" id="ARBA00022694"/>
    </source>
</evidence>
<evidence type="ECO:0000256" key="3">
    <source>
        <dbReference type="ARBA" id="ARBA00023235"/>
    </source>
</evidence>
<dbReference type="InterPro" id="IPR020103">
    <property type="entry name" value="PsdUridine_synth_cat_dom_sf"/>
</dbReference>
<dbReference type="GO" id="GO:0005737">
    <property type="term" value="C:cytoplasm"/>
    <property type="evidence" value="ECO:0007669"/>
    <property type="project" value="TreeGrafter"/>
</dbReference>
<dbReference type="HAMAP" id="MF_00171">
    <property type="entry name" value="TruA"/>
    <property type="match status" value="1"/>
</dbReference>
<keyword evidence="3" id="KW-0413">Isomerase</keyword>
<gene>
    <name evidence="6" type="primary">PUS3</name>
</gene>
<dbReference type="FunFam" id="3.30.70.580:FF:000007">
    <property type="entry name" value="tRNA pseudouridine synthase"/>
    <property type="match status" value="1"/>
</dbReference>
<comment type="similarity">
    <text evidence="1">Belongs to the tRNA pseudouridine synthase TruA family.</text>
</comment>
<dbReference type="NCBIfam" id="TIGR00071">
    <property type="entry name" value="hisT_truA"/>
    <property type="match status" value="1"/>
</dbReference>
<dbReference type="InterPro" id="IPR001406">
    <property type="entry name" value="PsdUridine_synth_TruA"/>
</dbReference>
<evidence type="ECO:0000313" key="6">
    <source>
        <dbReference type="EMBL" id="CDG67536.1"/>
    </source>
</evidence>
<dbReference type="Pfam" id="PF01416">
    <property type="entry name" value="PseudoU_synth_1"/>
    <property type="match status" value="1"/>
</dbReference>
<dbReference type="CDD" id="cd02569">
    <property type="entry name" value="PseudoU_synth_ScPus3"/>
    <property type="match status" value="1"/>
</dbReference>
<dbReference type="InterPro" id="IPR020097">
    <property type="entry name" value="PsdUridine_synth_TruA_a/b_dom"/>
</dbReference>
<feature type="non-terminal residue" evidence="6">
    <location>
        <position position="1"/>
    </location>
</feature>
<evidence type="ECO:0000256" key="1">
    <source>
        <dbReference type="ARBA" id="ARBA00009375"/>
    </source>
</evidence>
<dbReference type="GO" id="GO:0031119">
    <property type="term" value="P:tRNA pseudouridine synthesis"/>
    <property type="evidence" value="ECO:0007669"/>
    <property type="project" value="TreeGrafter"/>
</dbReference>
<proteinExistence type="evidence at transcript level"/>
<accession>T2M653</accession>
<protein>
    <submittedName>
        <fullName evidence="6">tRNA pseudouridine synthase 3</fullName>
    </submittedName>
</protein>
<dbReference type="GO" id="GO:0005634">
    <property type="term" value="C:nucleus"/>
    <property type="evidence" value="ECO:0007669"/>
    <property type="project" value="TreeGrafter"/>
</dbReference>
<sequence length="434" mass="50468">DIESAPNFMETCTCHLDKMKDGNCTSDEEDDFVFLSKEELILKCKELRFENQKLRKQLDNFNLQRIKNIKKKEHKQRPFHFESYRSHRIALKFLYLGWDYQGLANQETTNNTIEDAIFNAMIKAKLIEDRVLCKYSRCGRTDKGVSAFGQVIALNVRSNTLVSEEEDTREEISYVRLLNKILPPEIRMLAFARVPQDFDARFDCDTRMYKYFFPAKRMDIKLMDAAAQKFVGEKDFRNFCKVDVGNNVNHFIRNIVSFKVQMLNNVDLVDICEMEITGLAFLWHQVRCMVAVLLLIGLGVEKPEIIDHLLDVESCPKRPQYELASEIPLVLYDCTYDDKINWCYDIESNTQNVNILQKKFTIFTVQSAIIASMLKDLNANSNTSVAGILPTFKEKDHKPIDKRAVCEGLNRHLEKQTAKRLKRQETSASRTCIY</sequence>
<organism evidence="6">
    <name type="scientific">Hydra vulgaris</name>
    <name type="common">Hydra</name>
    <name type="synonym">Hydra attenuata</name>
    <dbReference type="NCBI Taxonomy" id="6087"/>
    <lineage>
        <taxon>Eukaryota</taxon>
        <taxon>Metazoa</taxon>
        <taxon>Cnidaria</taxon>
        <taxon>Hydrozoa</taxon>
        <taxon>Hydroidolina</taxon>
        <taxon>Anthoathecata</taxon>
        <taxon>Aplanulata</taxon>
        <taxon>Hydridae</taxon>
        <taxon>Hydra</taxon>
    </lineage>
</organism>
<dbReference type="GO" id="GO:0009982">
    <property type="term" value="F:pseudouridine synthase activity"/>
    <property type="evidence" value="ECO:0007669"/>
    <property type="project" value="InterPro"/>
</dbReference>
<feature type="coiled-coil region" evidence="4">
    <location>
        <begin position="37"/>
        <end position="64"/>
    </location>
</feature>
<dbReference type="EMBL" id="HAAD01001304">
    <property type="protein sequence ID" value="CDG67536.1"/>
    <property type="molecule type" value="mRNA"/>
</dbReference>
<evidence type="ECO:0000259" key="5">
    <source>
        <dbReference type="Pfam" id="PF01416"/>
    </source>
</evidence>
<dbReference type="OrthoDB" id="25767at2759"/>
<dbReference type="GO" id="GO:1990481">
    <property type="term" value="P:mRNA pseudouridine synthesis"/>
    <property type="evidence" value="ECO:0007669"/>
    <property type="project" value="TreeGrafter"/>
</dbReference>
<dbReference type="SUPFAM" id="SSF55120">
    <property type="entry name" value="Pseudouridine synthase"/>
    <property type="match status" value="1"/>
</dbReference>
<dbReference type="InterPro" id="IPR041707">
    <property type="entry name" value="Pus3-like"/>
</dbReference>
<dbReference type="InterPro" id="IPR020094">
    <property type="entry name" value="TruA/RsuA/RluB/E/F_N"/>
</dbReference>
<dbReference type="Gene3D" id="3.30.70.660">
    <property type="entry name" value="Pseudouridine synthase I, catalytic domain, C-terminal subdomain"/>
    <property type="match status" value="1"/>
</dbReference>
<name>T2M653_HYDVU</name>
<reference evidence="6" key="1">
    <citation type="journal article" date="2013" name="Genome Biol. Evol.">
        <title>Punctuated emergences of genetic and phenotypic innovations in eumetazoan, bilaterian, euteleostome, and hominidae ancestors.</title>
        <authorList>
            <person name="Wenger Y."/>
            <person name="Galliot B."/>
        </authorList>
    </citation>
    <scope>NUCLEOTIDE SEQUENCE</scope>
    <source>
        <tissue evidence="6">Whole animals</tissue>
    </source>
</reference>
<evidence type="ECO:0000256" key="4">
    <source>
        <dbReference type="SAM" id="Coils"/>
    </source>
</evidence>
<dbReference type="AlphaFoldDB" id="T2M653"/>
<keyword evidence="4" id="KW-0175">Coiled coil</keyword>
<keyword evidence="2" id="KW-0819">tRNA processing</keyword>
<dbReference type="PANTHER" id="PTHR11142">
    <property type="entry name" value="PSEUDOURIDYLATE SYNTHASE"/>
    <property type="match status" value="1"/>
</dbReference>
<dbReference type="Gene3D" id="3.30.70.580">
    <property type="entry name" value="Pseudouridine synthase I, catalytic domain, N-terminal subdomain"/>
    <property type="match status" value="1"/>
</dbReference>
<dbReference type="GO" id="GO:0003723">
    <property type="term" value="F:RNA binding"/>
    <property type="evidence" value="ECO:0007669"/>
    <property type="project" value="InterPro"/>
</dbReference>
<dbReference type="PANTHER" id="PTHR11142:SF5">
    <property type="entry name" value="TRNA PSEUDOURIDINE(38_39) SYNTHASE"/>
    <property type="match status" value="1"/>
</dbReference>
<dbReference type="InterPro" id="IPR020095">
    <property type="entry name" value="PsdUridine_synth_TruA_C"/>
</dbReference>
<feature type="domain" description="Pseudouridine synthase I TruA alpha/beta" evidence="5">
    <location>
        <begin position="226"/>
        <end position="337"/>
    </location>
</feature>